<dbReference type="RefSeq" id="WP_045954098.1">
    <property type="nucleotide sequence ID" value="NZ_JXXV01000006.1"/>
</dbReference>
<proteinExistence type="predicted"/>
<evidence type="ECO:0000313" key="1">
    <source>
        <dbReference type="EMBL" id="KJY84831.1"/>
    </source>
</evidence>
<dbReference type="PATRIC" id="fig|579748.3.peg.462"/>
<dbReference type="OrthoDB" id="8433085at2"/>
<evidence type="ECO:0000313" key="2">
    <source>
        <dbReference type="Proteomes" id="UP000033673"/>
    </source>
</evidence>
<gene>
    <name evidence="1" type="ORF">TW81_02225</name>
</gene>
<accession>A0A0F4NRV9</accession>
<protein>
    <submittedName>
        <fullName evidence="1">Uncharacterized protein</fullName>
    </submittedName>
</protein>
<dbReference type="Proteomes" id="UP000033673">
    <property type="component" value="Unassembled WGS sequence"/>
</dbReference>
<comment type="caution">
    <text evidence="1">The sequence shown here is derived from an EMBL/GenBank/DDBJ whole genome shotgun (WGS) entry which is preliminary data.</text>
</comment>
<reference evidence="1 2" key="1">
    <citation type="journal article" date="2015" name="BMC Genomics">
        <title>Genome mining reveals unlocked bioactive potential of marine Gram-negative bacteria.</title>
        <authorList>
            <person name="Machado H."/>
            <person name="Sonnenschein E.C."/>
            <person name="Melchiorsen J."/>
            <person name="Gram L."/>
        </authorList>
    </citation>
    <scope>NUCLEOTIDE SEQUENCE [LARGE SCALE GENOMIC DNA]</scope>
    <source>
        <strain evidence="1 2">S2757</strain>
    </source>
</reference>
<name>A0A0F4NRV9_9VIBR</name>
<sequence length="508" mass="54742">MMQQHSEVHFNGGLDLINPISRSQPGVVRGAKNMEADDGGYRRVVGYERFDGRLAPSEGGDRALIEAVPGNGPVTGVFQSGASVYAWRNNADDSATIIYKASAMGWQAITHPALGPNARVKVLEYNFYGSPDKKRLYIVDGVNPVYEINPFTDAVTVIKTDTESFAQHIAAFNNQLFVSYVGGSLQFSDVGTPSGWDPANALGAGEIAIGADITNLQETAAGSLLITSEGKAWALTGTDIDNFNLDLITDDLGAEPHCLSSMGAPFAWSDSGLISFARVQEHGGWRAATPNRLADPILKLRSFTDAMQVRGRNVIRFFTGSVHQISVFFPVGAAPQIMPLEFPHAMTAGYTCKDDQGKEQVYACGADGVVYHLERGTSFDGQSIEWFVNPIYFGLGSPTVRKSFRRVELSIMATKPVSLFVAASLDYGTERDSAAQTQVAQSGGGLWNAANWNEFIWSAGSLANPFVSIEGTGRNISLTIAGSSDSEESFTLSSATIFYLPRRQTRGK</sequence>
<organism evidence="1 2">
    <name type="scientific">Vibrio galatheae</name>
    <dbReference type="NCBI Taxonomy" id="579748"/>
    <lineage>
        <taxon>Bacteria</taxon>
        <taxon>Pseudomonadati</taxon>
        <taxon>Pseudomonadota</taxon>
        <taxon>Gammaproteobacteria</taxon>
        <taxon>Vibrionales</taxon>
        <taxon>Vibrionaceae</taxon>
        <taxon>Vibrio</taxon>
    </lineage>
</organism>
<dbReference type="STRING" id="579748.TW81_02225"/>
<keyword evidence="2" id="KW-1185">Reference proteome</keyword>
<dbReference type="EMBL" id="JXXV01000006">
    <property type="protein sequence ID" value="KJY84831.1"/>
    <property type="molecule type" value="Genomic_DNA"/>
</dbReference>
<dbReference type="AlphaFoldDB" id="A0A0F4NRV9"/>